<name>A0AC61R8Z9_9FIRM</name>
<evidence type="ECO:0000313" key="2">
    <source>
        <dbReference type="Proteomes" id="UP000308836"/>
    </source>
</evidence>
<reference evidence="1" key="1">
    <citation type="submission" date="2019-04" db="EMBL/GenBank/DDBJ databases">
        <title>Microbes associate with the intestines of laboratory mice.</title>
        <authorList>
            <person name="Navarre W."/>
            <person name="Wong E."/>
            <person name="Huang K."/>
            <person name="Tropini C."/>
            <person name="Ng K."/>
            <person name="Yu B."/>
        </authorList>
    </citation>
    <scope>NUCLEOTIDE SEQUENCE</scope>
    <source>
        <strain evidence="1">NM09_H32</strain>
    </source>
</reference>
<evidence type="ECO:0000313" key="1">
    <source>
        <dbReference type="EMBL" id="TGY66715.1"/>
    </source>
</evidence>
<protein>
    <submittedName>
        <fullName evidence="1">Uncharacterized protein</fullName>
    </submittedName>
</protein>
<comment type="caution">
    <text evidence="1">The sequence shown here is derived from an EMBL/GenBank/DDBJ whole genome shotgun (WGS) entry which is preliminary data.</text>
</comment>
<keyword evidence="2" id="KW-1185">Reference proteome</keyword>
<gene>
    <name evidence="1" type="ORF">E5336_02685</name>
</gene>
<dbReference type="Proteomes" id="UP000308836">
    <property type="component" value="Unassembled WGS sequence"/>
</dbReference>
<sequence>MKKEKNLRIFLYVVTILSLIYTCFTVFQAYGTFASYYQGMPYGFMDIFAYVISSSYAPICFTLIFYVMIAALDIWCARVEGAAATGAPIHFDEMKHDAVKDAKAVRDDAKKEAREQFKDEKDLTKAEKDVAKAAVDTDKDLVDSFVKAQKKSAREQDLDREERREVDAVMRDQKEAARQNKREQDHAIDEAARQTIKDAKANEKAVDKAADEAVKDVKKSL</sequence>
<organism evidence="1 2">
    <name type="scientific">Dubosiella muris</name>
    <dbReference type="NCBI Taxonomy" id="3038133"/>
    <lineage>
        <taxon>Bacteria</taxon>
        <taxon>Bacillati</taxon>
        <taxon>Bacillota</taxon>
        <taxon>Erysipelotrichia</taxon>
        <taxon>Erysipelotrichales</taxon>
        <taxon>Erysipelotrichaceae</taxon>
        <taxon>Dubosiella</taxon>
    </lineage>
</organism>
<proteinExistence type="predicted"/>
<accession>A0AC61R8Z9</accession>
<dbReference type="EMBL" id="SRYG01000004">
    <property type="protein sequence ID" value="TGY66715.1"/>
    <property type="molecule type" value="Genomic_DNA"/>
</dbReference>